<reference evidence="2 3" key="1">
    <citation type="submission" date="2018-01" db="EMBL/GenBank/DDBJ databases">
        <title>G. obscuriglobus.</title>
        <authorList>
            <person name="Franke J."/>
            <person name="Blomberg W."/>
            <person name="Selmecki A."/>
        </authorList>
    </citation>
    <scope>NUCLEOTIDE SEQUENCE [LARGE SCALE GENOMIC DNA]</scope>
    <source>
        <strain evidence="2 3">DSM 5831</strain>
    </source>
</reference>
<dbReference type="PROSITE" id="PS51257">
    <property type="entry name" value="PROKAR_LIPOPROTEIN"/>
    <property type="match status" value="1"/>
</dbReference>
<evidence type="ECO:0000313" key="3">
    <source>
        <dbReference type="Proteomes" id="UP000245802"/>
    </source>
</evidence>
<accession>A0A2Z3H6U7</accession>
<dbReference type="EMBL" id="CP025958">
    <property type="protein sequence ID" value="AWM37384.1"/>
    <property type="molecule type" value="Genomic_DNA"/>
</dbReference>
<keyword evidence="3" id="KW-1185">Reference proteome</keyword>
<feature type="transmembrane region" description="Helical" evidence="1">
    <location>
        <begin position="12"/>
        <end position="36"/>
    </location>
</feature>
<name>A0A2Z3H6U7_9BACT</name>
<evidence type="ECO:0000313" key="2">
    <source>
        <dbReference type="EMBL" id="AWM37384.1"/>
    </source>
</evidence>
<dbReference type="OrthoDB" id="271465at2"/>
<proteinExistence type="predicted"/>
<dbReference type="Pfam" id="PF03929">
    <property type="entry name" value="PepSY_TM"/>
    <property type="match status" value="1"/>
</dbReference>
<dbReference type="Proteomes" id="UP000245802">
    <property type="component" value="Chromosome"/>
</dbReference>
<keyword evidence="1" id="KW-1133">Transmembrane helix</keyword>
<dbReference type="AlphaFoldDB" id="A0A2Z3H6U7"/>
<gene>
    <name evidence="2" type="ORF">C1280_10425</name>
</gene>
<evidence type="ECO:0000256" key="1">
    <source>
        <dbReference type="SAM" id="Phobius"/>
    </source>
</evidence>
<protein>
    <submittedName>
        <fullName evidence="2">PepSY domain-containing protein</fullName>
    </submittedName>
</protein>
<dbReference type="InterPro" id="IPR005625">
    <property type="entry name" value="PepSY-ass_TM"/>
</dbReference>
<organism evidence="2 3">
    <name type="scientific">Gemmata obscuriglobus</name>
    <dbReference type="NCBI Taxonomy" id="114"/>
    <lineage>
        <taxon>Bacteria</taxon>
        <taxon>Pseudomonadati</taxon>
        <taxon>Planctomycetota</taxon>
        <taxon>Planctomycetia</taxon>
        <taxon>Gemmatales</taxon>
        <taxon>Gemmataceae</taxon>
        <taxon>Gemmata</taxon>
    </lineage>
</organism>
<keyword evidence="1" id="KW-0472">Membrane</keyword>
<dbReference type="KEGG" id="gog:C1280_10425"/>
<sequence>MPLNPRVFFRKAHRWGAVVAAAPFLLVLVTGCLLQLKKEIAWVQPPTKKGTGKEPTAPFDAVLTAVKGVPEARVNGWADIERMDVRPKDGVVKVQCKNRYEVQVDFQTAQVLQVEYRRSDLIESLHDGSFFHDSFKVYVFFPVALVVVTLWATGMYLFVLPLAVRWRRKRPAPDAPGPK</sequence>
<feature type="transmembrane region" description="Helical" evidence="1">
    <location>
        <begin position="137"/>
        <end position="160"/>
    </location>
</feature>
<keyword evidence="1" id="KW-0812">Transmembrane</keyword>
<dbReference type="RefSeq" id="WP_010037612.1">
    <property type="nucleotide sequence ID" value="NZ_CP025958.1"/>
</dbReference>